<proteinExistence type="predicted"/>
<sequence>MDFPLASTRSKRSVAQDLILRKYSPASFELPKHVVIVMDGLKEPSLALLEWVLKNFAVETHCTVTLLRVMPWLTFPFSGRTWDDIWMLDFEDLVTNQEETQCKNDVYLKLQPLIELCRQYNVIPQVKPLMGFPIHLLVGEQITSLHATLAVIDRHHAKKNINYYAARVPCNILAMNQDGEFDMIKARSGIDVDDYSIGDSPAPTPKLIVSHRFLNKFLKQKEKTGKEEKSLYTVCSTP</sequence>
<protein>
    <submittedName>
        <fullName evidence="1">Uncharacterized protein</fullName>
    </submittedName>
</protein>
<keyword evidence="3" id="KW-1185">Reference proteome</keyword>
<evidence type="ECO:0000313" key="1">
    <source>
        <dbReference type="EMBL" id="KZM87860.1"/>
    </source>
</evidence>
<name>A0A161ZNH3_DAUCS</name>
<reference evidence="2" key="2">
    <citation type="submission" date="2022-03" db="EMBL/GenBank/DDBJ databases">
        <title>Draft title - Genomic analysis of global carrot germplasm unveils the trajectory of domestication and the origin of high carotenoid orange carrot.</title>
        <authorList>
            <person name="Iorizzo M."/>
            <person name="Ellison S."/>
            <person name="Senalik D."/>
            <person name="Macko-Podgorni A."/>
            <person name="Grzebelus D."/>
            <person name="Bostan H."/>
            <person name="Rolling W."/>
            <person name="Curaba J."/>
            <person name="Simon P."/>
        </authorList>
    </citation>
    <scope>NUCLEOTIDE SEQUENCE</scope>
    <source>
        <tissue evidence="2">Leaf</tissue>
    </source>
</reference>
<evidence type="ECO:0000313" key="2">
    <source>
        <dbReference type="EMBL" id="WOH09205.1"/>
    </source>
</evidence>
<evidence type="ECO:0000313" key="3">
    <source>
        <dbReference type="Proteomes" id="UP000077755"/>
    </source>
</evidence>
<dbReference type="EMBL" id="CP093349">
    <property type="protein sequence ID" value="WOH09205.1"/>
    <property type="molecule type" value="Genomic_DNA"/>
</dbReference>
<dbReference type="Gramene" id="KZM87860">
    <property type="protein sequence ID" value="KZM87860"/>
    <property type="gene ID" value="DCAR_024961"/>
</dbReference>
<dbReference type="EMBL" id="LNRQ01000007">
    <property type="protein sequence ID" value="KZM87860.1"/>
    <property type="molecule type" value="Genomic_DNA"/>
</dbReference>
<organism evidence="1">
    <name type="scientific">Daucus carota subsp. sativus</name>
    <name type="common">Carrot</name>
    <dbReference type="NCBI Taxonomy" id="79200"/>
    <lineage>
        <taxon>Eukaryota</taxon>
        <taxon>Viridiplantae</taxon>
        <taxon>Streptophyta</taxon>
        <taxon>Embryophyta</taxon>
        <taxon>Tracheophyta</taxon>
        <taxon>Spermatophyta</taxon>
        <taxon>Magnoliopsida</taxon>
        <taxon>eudicotyledons</taxon>
        <taxon>Gunneridae</taxon>
        <taxon>Pentapetalae</taxon>
        <taxon>asterids</taxon>
        <taxon>campanulids</taxon>
        <taxon>Apiales</taxon>
        <taxon>Apiaceae</taxon>
        <taxon>Apioideae</taxon>
        <taxon>Scandiceae</taxon>
        <taxon>Daucinae</taxon>
        <taxon>Daucus</taxon>
        <taxon>Daucus sect. Daucus</taxon>
    </lineage>
</organism>
<gene>
    <name evidence="1" type="ORF">DCAR_024961</name>
    <name evidence="2" type="ORF">DCAR_0728661</name>
</gene>
<reference evidence="1" key="1">
    <citation type="journal article" date="2016" name="Nat. Genet.">
        <title>A high-quality carrot genome assembly provides new insights into carotenoid accumulation and asterid genome evolution.</title>
        <authorList>
            <person name="Iorizzo M."/>
            <person name="Ellison S."/>
            <person name="Senalik D."/>
            <person name="Zeng P."/>
            <person name="Satapoomin P."/>
            <person name="Huang J."/>
            <person name="Bowman M."/>
            <person name="Iovene M."/>
            <person name="Sanseverino W."/>
            <person name="Cavagnaro P."/>
            <person name="Yildiz M."/>
            <person name="Macko-Podgorni A."/>
            <person name="Moranska E."/>
            <person name="Grzebelus E."/>
            <person name="Grzebelus D."/>
            <person name="Ashrafi H."/>
            <person name="Zheng Z."/>
            <person name="Cheng S."/>
            <person name="Spooner D."/>
            <person name="Van Deynze A."/>
            <person name="Simon P."/>
        </authorList>
    </citation>
    <scope>NUCLEOTIDE SEQUENCE [LARGE SCALE GENOMIC DNA]</scope>
    <source>
        <tissue evidence="1">Leaf</tissue>
    </source>
</reference>
<dbReference type="OMA" id="PNMKVAM"/>
<dbReference type="Proteomes" id="UP000077755">
    <property type="component" value="Chromosome 7"/>
</dbReference>
<dbReference type="AlphaFoldDB" id="A0A161ZNH3"/>
<accession>A0A161ZNH3</accession>
<dbReference type="OrthoDB" id="1928023at2759"/>
<dbReference type="KEGG" id="dcr:108195698"/>